<reference evidence="2" key="1">
    <citation type="journal article" date="2019" name="Int. J. Syst. Evol. Microbiol.">
        <title>The Global Catalogue of Microorganisms (GCM) 10K type strain sequencing project: providing services to taxonomists for standard genome sequencing and annotation.</title>
        <authorList>
            <consortium name="The Broad Institute Genomics Platform"/>
            <consortium name="The Broad Institute Genome Sequencing Center for Infectious Disease"/>
            <person name="Wu L."/>
            <person name="Ma J."/>
        </authorList>
    </citation>
    <scope>NUCLEOTIDE SEQUENCE [LARGE SCALE GENOMIC DNA]</scope>
    <source>
        <strain evidence="2">NBRC 111980</strain>
    </source>
</reference>
<dbReference type="Proteomes" id="UP001156670">
    <property type="component" value="Unassembled WGS sequence"/>
</dbReference>
<evidence type="ECO:0008006" key="3">
    <source>
        <dbReference type="Google" id="ProtNLM"/>
    </source>
</evidence>
<proteinExistence type="predicted"/>
<evidence type="ECO:0000313" key="1">
    <source>
        <dbReference type="EMBL" id="GLQ91971.1"/>
    </source>
</evidence>
<sequence length="74" mass="8372">MEQLPRLSFCLTDQEIKAIENARQRLGRQGVLRNRSEVIRAAIAQLEHLSDDDLLAASNRPTYLKPGRKATKAK</sequence>
<organism evidence="1 2">
    <name type="scientific">Dyella acidisoli</name>
    <dbReference type="NCBI Taxonomy" id="1867834"/>
    <lineage>
        <taxon>Bacteria</taxon>
        <taxon>Pseudomonadati</taxon>
        <taxon>Pseudomonadota</taxon>
        <taxon>Gammaproteobacteria</taxon>
        <taxon>Lysobacterales</taxon>
        <taxon>Rhodanobacteraceae</taxon>
        <taxon>Dyella</taxon>
    </lineage>
</organism>
<accession>A0ABQ5XN27</accession>
<gene>
    <name evidence="1" type="ORF">GCM10007901_09220</name>
</gene>
<comment type="caution">
    <text evidence="1">The sequence shown here is derived from an EMBL/GenBank/DDBJ whole genome shotgun (WGS) entry which is preliminary data.</text>
</comment>
<keyword evidence="2" id="KW-1185">Reference proteome</keyword>
<protein>
    <recommendedName>
        <fullName evidence="3">Ribbon-helix-helix protein, CopG family</fullName>
    </recommendedName>
</protein>
<evidence type="ECO:0000313" key="2">
    <source>
        <dbReference type="Proteomes" id="UP001156670"/>
    </source>
</evidence>
<name>A0ABQ5XN27_9GAMM</name>
<dbReference type="EMBL" id="BSOB01000008">
    <property type="protein sequence ID" value="GLQ91971.1"/>
    <property type="molecule type" value="Genomic_DNA"/>
</dbReference>